<keyword evidence="5" id="KW-1185">Reference proteome</keyword>
<sequence>MSSFQSPPSSGKKSRTRHRNRTPSKESKASTPSSGNQTPGSKTPNSSRRRSSNQNTVYQTYVDPAAFAAENPTKTIVYGKFRGLTTSRKSGYVSPSKPPANQFQVEYKENAATLLRDVFISDLKARNRVVDGEYCYVVVDEAEENEEEDEDEDGDIVTNLTSKMEASTLSTQRQTWNSQEKQQTLWSPQHATNIPLPMRPLSEKQKKNLSQLTGRVIYAFPAEKSKTVVGVLKSNPNGRGGVLLNPISNKLTSFVVPSSITQTDVLASGTYTPGTWGTRDYFPKLTDVMVIGNCIDIEAETMAALLGEGIDWDETFEKTVEEDVLNSVEAGRNANGWEPTEADMANRRDFRNDCVFTIDPTTARDLDDALCVEELPDKSGVLVSVHIADVTNFVKPGSNVDDEARNRCTTVYMVDRVIPMLPRDLCEIACSLNEGVTRLSFSCQFEMDYNGGLKTDAKGKRKVWYGRGVIRSKCRLDYTTAQNIISGKCGNGNVKEDDEFWDQPRRPVDGVSRETIAEKVRLMHRIAMGRRAMRFEHGAVTLNKVKLAFKMNKNDGEKIPEKAEAYPIYDSNRVVEEFMLLANFLVAEKLIMKGEGAGLLRRHEQPSQKGLTEAKEMAEACGIYLDISTSQSLQETLNAFTKKASATNSAEDILKLQAITAILSQPFQPAEYFIASEMDQDDYMHFALNIPYYTHFTSPIRRYADCIVHRVLQAALDDDMDTYNITNPKTSEAAVAERCNEMKQAAKKAQERSDRVFLSIFLKHNPIQSTMGVVIGMGEKSFTVLIPEIGAEGRIYLDDMKKRFHHKYVENGEDGKKTIKISPTEEERVGKQLTWQNLDVQLFKKLNVSVTCKEDPPVDIKIWLNGPN</sequence>
<organism evidence="4 5">
    <name type="scientific">Triparma laevis f. longispina</name>
    <dbReference type="NCBI Taxonomy" id="1714387"/>
    <lineage>
        <taxon>Eukaryota</taxon>
        <taxon>Sar</taxon>
        <taxon>Stramenopiles</taxon>
        <taxon>Ochrophyta</taxon>
        <taxon>Bolidophyceae</taxon>
        <taxon>Parmales</taxon>
        <taxon>Triparmaceae</taxon>
        <taxon>Triparma</taxon>
    </lineage>
</organism>
<accession>A0A9W7FP13</accession>
<dbReference type="InterPro" id="IPR041093">
    <property type="entry name" value="Dis3l2-like_C"/>
</dbReference>
<dbReference type="Pfam" id="PF00773">
    <property type="entry name" value="RNB"/>
    <property type="match status" value="1"/>
</dbReference>
<dbReference type="PROSITE" id="PS01175">
    <property type="entry name" value="RIBONUCLEASE_II"/>
    <property type="match status" value="1"/>
</dbReference>
<proteinExistence type="inferred from homology"/>
<dbReference type="SUPFAM" id="SSF50249">
    <property type="entry name" value="Nucleic acid-binding proteins"/>
    <property type="match status" value="1"/>
</dbReference>
<name>A0A9W7FP13_9STRA</name>
<dbReference type="InterPro" id="IPR001900">
    <property type="entry name" value="RNase_II/R"/>
</dbReference>
<dbReference type="OrthoDB" id="372421at2759"/>
<dbReference type="Gene3D" id="2.40.50.690">
    <property type="match status" value="1"/>
</dbReference>
<dbReference type="GO" id="GO:0000932">
    <property type="term" value="C:P-body"/>
    <property type="evidence" value="ECO:0007669"/>
    <property type="project" value="TreeGrafter"/>
</dbReference>
<feature type="compositionally biased region" description="Basic residues" evidence="2">
    <location>
        <begin position="12"/>
        <end position="22"/>
    </location>
</feature>
<dbReference type="InterPro" id="IPR012340">
    <property type="entry name" value="NA-bd_OB-fold"/>
</dbReference>
<gene>
    <name evidence="4" type="ORF">TrLO_g14056</name>
</gene>
<evidence type="ECO:0000259" key="3">
    <source>
        <dbReference type="SMART" id="SM00955"/>
    </source>
</evidence>
<evidence type="ECO:0000256" key="2">
    <source>
        <dbReference type="SAM" id="MobiDB-lite"/>
    </source>
</evidence>
<comment type="similarity">
    <text evidence="1">Belongs to the RNR ribonuclease family.</text>
</comment>
<dbReference type="EMBL" id="BRXW01000236">
    <property type="protein sequence ID" value="GMI15702.1"/>
    <property type="molecule type" value="Genomic_DNA"/>
</dbReference>
<reference evidence="5" key="1">
    <citation type="journal article" date="2023" name="Commun. Biol.">
        <title>Genome analysis of Parmales, the sister group of diatoms, reveals the evolutionary specialization of diatoms from phago-mixotrophs to photoautotrophs.</title>
        <authorList>
            <person name="Ban H."/>
            <person name="Sato S."/>
            <person name="Yoshikawa S."/>
            <person name="Yamada K."/>
            <person name="Nakamura Y."/>
            <person name="Ichinomiya M."/>
            <person name="Sato N."/>
            <person name="Blanc-Mathieu R."/>
            <person name="Endo H."/>
            <person name="Kuwata A."/>
            <person name="Ogata H."/>
        </authorList>
    </citation>
    <scope>NUCLEOTIDE SEQUENCE [LARGE SCALE GENOMIC DNA]</scope>
    <source>
        <strain evidence="5">NIES 3700</strain>
    </source>
</reference>
<dbReference type="InterPro" id="IPR022966">
    <property type="entry name" value="RNase_II/R_CS"/>
</dbReference>
<dbReference type="PANTHER" id="PTHR23355">
    <property type="entry name" value="RIBONUCLEASE"/>
    <property type="match status" value="1"/>
</dbReference>
<evidence type="ECO:0000256" key="1">
    <source>
        <dbReference type="RuleBase" id="RU003901"/>
    </source>
</evidence>
<dbReference type="GO" id="GO:0003723">
    <property type="term" value="F:RNA binding"/>
    <property type="evidence" value="ECO:0007669"/>
    <property type="project" value="InterPro"/>
</dbReference>
<feature type="domain" description="RNB" evidence="3">
    <location>
        <begin position="347"/>
        <end position="718"/>
    </location>
</feature>
<evidence type="ECO:0000313" key="5">
    <source>
        <dbReference type="Proteomes" id="UP001165122"/>
    </source>
</evidence>
<dbReference type="InterPro" id="IPR050180">
    <property type="entry name" value="RNR_Ribonuclease"/>
</dbReference>
<dbReference type="Proteomes" id="UP001165122">
    <property type="component" value="Unassembled WGS sequence"/>
</dbReference>
<evidence type="ECO:0000313" key="4">
    <source>
        <dbReference type="EMBL" id="GMI15702.1"/>
    </source>
</evidence>
<dbReference type="PANTHER" id="PTHR23355:SF9">
    <property type="entry name" value="DIS3-LIKE EXONUCLEASE 2"/>
    <property type="match status" value="1"/>
</dbReference>
<protein>
    <recommendedName>
        <fullName evidence="3">RNB domain-containing protein</fullName>
    </recommendedName>
</protein>
<feature type="region of interest" description="Disordered" evidence="2">
    <location>
        <begin position="167"/>
        <end position="188"/>
    </location>
</feature>
<dbReference type="Gene3D" id="2.40.50.140">
    <property type="entry name" value="Nucleic acid-binding proteins"/>
    <property type="match status" value="1"/>
</dbReference>
<dbReference type="SMART" id="SM00955">
    <property type="entry name" value="RNB"/>
    <property type="match status" value="1"/>
</dbReference>
<feature type="region of interest" description="Disordered" evidence="2">
    <location>
        <begin position="1"/>
        <end position="54"/>
    </location>
</feature>
<dbReference type="Pfam" id="PF17877">
    <property type="entry name" value="Dis3l2_C_term"/>
    <property type="match status" value="1"/>
</dbReference>
<feature type="compositionally biased region" description="Polar residues" evidence="2">
    <location>
        <begin position="29"/>
        <end position="45"/>
    </location>
</feature>
<dbReference type="GO" id="GO:0000175">
    <property type="term" value="F:3'-5'-RNA exonuclease activity"/>
    <property type="evidence" value="ECO:0007669"/>
    <property type="project" value="TreeGrafter"/>
</dbReference>
<comment type="caution">
    <text evidence="4">The sequence shown here is derived from an EMBL/GenBank/DDBJ whole genome shotgun (WGS) entry which is preliminary data.</text>
</comment>
<feature type="compositionally biased region" description="Polar residues" evidence="2">
    <location>
        <begin position="1"/>
        <end position="11"/>
    </location>
</feature>
<dbReference type="AlphaFoldDB" id="A0A9W7FP13"/>
<dbReference type="GO" id="GO:0006402">
    <property type="term" value="P:mRNA catabolic process"/>
    <property type="evidence" value="ECO:0007669"/>
    <property type="project" value="TreeGrafter"/>
</dbReference>